<dbReference type="Pfam" id="PF03471">
    <property type="entry name" value="CorC_HlyC"/>
    <property type="match status" value="1"/>
</dbReference>
<organism evidence="14 15">
    <name type="scientific">Sphaerisporangium flaviroseum</name>
    <dbReference type="NCBI Taxonomy" id="509199"/>
    <lineage>
        <taxon>Bacteria</taxon>
        <taxon>Bacillati</taxon>
        <taxon>Actinomycetota</taxon>
        <taxon>Actinomycetes</taxon>
        <taxon>Streptosporangiales</taxon>
        <taxon>Streptosporangiaceae</taxon>
        <taxon>Sphaerisporangium</taxon>
    </lineage>
</organism>
<keyword evidence="4 10" id="KW-0812">Transmembrane</keyword>
<dbReference type="PANTHER" id="PTHR43099:SF5">
    <property type="entry name" value="HLYC_CORC FAMILY TRANSPORTER"/>
    <property type="match status" value="1"/>
</dbReference>
<feature type="transmembrane region" description="Helical" evidence="11">
    <location>
        <begin position="6"/>
        <end position="29"/>
    </location>
</feature>
<evidence type="ECO:0000256" key="4">
    <source>
        <dbReference type="ARBA" id="ARBA00022692"/>
    </source>
</evidence>
<evidence type="ECO:0000256" key="11">
    <source>
        <dbReference type="SAM" id="Phobius"/>
    </source>
</evidence>
<dbReference type="Gene3D" id="3.30.465.10">
    <property type="match status" value="1"/>
</dbReference>
<feature type="transmembrane region" description="Helical" evidence="11">
    <location>
        <begin position="99"/>
        <end position="120"/>
    </location>
</feature>
<keyword evidence="3" id="KW-1003">Cell membrane</keyword>
<dbReference type="InterPro" id="IPR002550">
    <property type="entry name" value="CNNM"/>
</dbReference>
<dbReference type="InterPro" id="IPR016169">
    <property type="entry name" value="FAD-bd_PCMH_sub2"/>
</dbReference>
<feature type="domain" description="CBS" evidence="12">
    <location>
        <begin position="283"/>
        <end position="340"/>
    </location>
</feature>
<dbReference type="Proteomes" id="UP001500888">
    <property type="component" value="Unassembled WGS sequence"/>
</dbReference>
<reference evidence="15" key="1">
    <citation type="journal article" date="2019" name="Int. J. Syst. Evol. Microbiol.">
        <title>The Global Catalogue of Microorganisms (GCM) 10K type strain sequencing project: providing services to taxonomists for standard genome sequencing and annotation.</title>
        <authorList>
            <consortium name="The Broad Institute Genomics Platform"/>
            <consortium name="The Broad Institute Genome Sequencing Center for Infectious Disease"/>
            <person name="Wu L."/>
            <person name="Ma J."/>
        </authorList>
    </citation>
    <scope>NUCLEOTIDE SEQUENCE [LARGE SCALE GENOMIC DNA]</scope>
    <source>
        <strain evidence="15">JCM 16908</strain>
    </source>
</reference>
<dbReference type="Pfam" id="PF01595">
    <property type="entry name" value="CNNM"/>
    <property type="match status" value="1"/>
</dbReference>
<evidence type="ECO:0000313" key="15">
    <source>
        <dbReference type="Proteomes" id="UP001500888"/>
    </source>
</evidence>
<keyword evidence="5" id="KW-0677">Repeat</keyword>
<dbReference type="InterPro" id="IPR000644">
    <property type="entry name" value="CBS_dom"/>
</dbReference>
<dbReference type="CDD" id="cd04590">
    <property type="entry name" value="CBS_pair_CorC_HlyC_assoc"/>
    <property type="match status" value="1"/>
</dbReference>
<feature type="transmembrane region" description="Helical" evidence="11">
    <location>
        <begin position="59"/>
        <end position="79"/>
    </location>
</feature>
<evidence type="ECO:0000256" key="3">
    <source>
        <dbReference type="ARBA" id="ARBA00022475"/>
    </source>
</evidence>
<keyword evidence="8 10" id="KW-0472">Membrane</keyword>
<dbReference type="InterPro" id="IPR005170">
    <property type="entry name" value="Transptr-assoc_dom"/>
</dbReference>
<dbReference type="SUPFAM" id="SSF54631">
    <property type="entry name" value="CBS-domain pair"/>
    <property type="match status" value="1"/>
</dbReference>
<evidence type="ECO:0000259" key="13">
    <source>
        <dbReference type="PROSITE" id="PS51846"/>
    </source>
</evidence>
<comment type="caution">
    <text evidence="14">The sequence shown here is derived from an EMBL/GenBank/DDBJ whole genome shotgun (WGS) entry which is preliminary data.</text>
</comment>
<evidence type="ECO:0000256" key="8">
    <source>
        <dbReference type="ARBA" id="ARBA00023136"/>
    </source>
</evidence>
<evidence type="ECO:0000256" key="6">
    <source>
        <dbReference type="ARBA" id="ARBA00022989"/>
    </source>
</evidence>
<evidence type="ECO:0000313" key="14">
    <source>
        <dbReference type="EMBL" id="GAA3841372.1"/>
    </source>
</evidence>
<comment type="subcellular location">
    <subcellularLocation>
        <location evidence="1">Cell membrane</location>
        <topology evidence="1">Multi-pass membrane protein</topology>
    </subcellularLocation>
</comment>
<evidence type="ECO:0000256" key="1">
    <source>
        <dbReference type="ARBA" id="ARBA00004651"/>
    </source>
</evidence>
<dbReference type="InterPro" id="IPR036318">
    <property type="entry name" value="FAD-bd_PCMH-like_sf"/>
</dbReference>
<dbReference type="Pfam" id="PF00571">
    <property type="entry name" value="CBS"/>
    <property type="match status" value="2"/>
</dbReference>
<evidence type="ECO:0000256" key="5">
    <source>
        <dbReference type="ARBA" id="ARBA00022737"/>
    </source>
</evidence>
<dbReference type="PROSITE" id="PS51371">
    <property type="entry name" value="CBS"/>
    <property type="match status" value="2"/>
</dbReference>
<name>A0ABP7JCU5_9ACTN</name>
<evidence type="ECO:0000259" key="12">
    <source>
        <dbReference type="PROSITE" id="PS51371"/>
    </source>
</evidence>
<dbReference type="SUPFAM" id="SSF56176">
    <property type="entry name" value="FAD-binding/transporter-associated domain-like"/>
    <property type="match status" value="1"/>
</dbReference>
<keyword evidence="15" id="KW-1185">Reference proteome</keyword>
<comment type="similarity">
    <text evidence="2">Belongs to the UPF0053 family.</text>
</comment>
<sequence length="447" mass="48591">MQNVAANILLVLVFVLIGGFFAAAEMAMVSLRESQVRKLADEGRRGARVAKLARDPNRFLSAVQIGVTVATVLSAAVGADTLAGQLEPLLVRTGLPAGVIRPVSLVVVTLAISYVTLVLGELAPKRLARQRAEGFSLLFAPVLDRLAALSRPVIWVLSKSTDGVVRLLGGNPEADRAEMTTEELRDMVVGHQELTKDERDLIDEVFTAGKRHLREVMLPRTEVEFMAVDTPLAEAAILAAAMPHSRFPVFRDSYDDIVGFVHVRDLLDPVLTGRIEPISELVPIRPVKLLPATKRVLPTLTEMRDDGQHLAIVVDEYGGTAGIVTMEDLVEQLTGDIRDEYDADGQAVRLVAGEIEIEGLVNLDDFAAETGIQLEVGPYETLGGYVMAALGHLPETGERVERPRCTLIVTEMDGRRIARVRVIRKIFPEPQSLLVSGDQPDSDAGRA</sequence>
<proteinExistence type="inferred from homology"/>
<dbReference type="EMBL" id="BAAAZR010000052">
    <property type="protein sequence ID" value="GAA3841372.1"/>
    <property type="molecule type" value="Genomic_DNA"/>
</dbReference>
<dbReference type="Gene3D" id="3.10.580.10">
    <property type="entry name" value="CBS-domain"/>
    <property type="match status" value="1"/>
</dbReference>
<dbReference type="SMART" id="SM01091">
    <property type="entry name" value="CorC_HlyC"/>
    <property type="match status" value="1"/>
</dbReference>
<dbReference type="InterPro" id="IPR046342">
    <property type="entry name" value="CBS_dom_sf"/>
</dbReference>
<evidence type="ECO:0000256" key="10">
    <source>
        <dbReference type="PROSITE-ProRule" id="PRU01193"/>
    </source>
</evidence>
<dbReference type="PANTHER" id="PTHR43099">
    <property type="entry name" value="UPF0053 PROTEIN YRKA"/>
    <property type="match status" value="1"/>
</dbReference>
<keyword evidence="6 10" id="KW-1133">Transmembrane helix</keyword>
<keyword evidence="7 9" id="KW-0129">CBS domain</keyword>
<protein>
    <submittedName>
        <fullName evidence="14">Hemolysin family protein</fullName>
    </submittedName>
</protein>
<dbReference type="RefSeq" id="WP_344951935.1">
    <property type="nucleotide sequence ID" value="NZ_BAAAZR010000052.1"/>
</dbReference>
<feature type="domain" description="CBS" evidence="12">
    <location>
        <begin position="217"/>
        <end position="278"/>
    </location>
</feature>
<dbReference type="InterPro" id="IPR044751">
    <property type="entry name" value="Ion_transp-like_CBS"/>
</dbReference>
<accession>A0ABP7JCU5</accession>
<feature type="domain" description="CNNM transmembrane" evidence="13">
    <location>
        <begin position="1"/>
        <end position="198"/>
    </location>
</feature>
<evidence type="ECO:0000256" key="7">
    <source>
        <dbReference type="ARBA" id="ARBA00023122"/>
    </source>
</evidence>
<dbReference type="InterPro" id="IPR051676">
    <property type="entry name" value="UPF0053_domain"/>
</dbReference>
<evidence type="ECO:0000256" key="2">
    <source>
        <dbReference type="ARBA" id="ARBA00006337"/>
    </source>
</evidence>
<gene>
    <name evidence="14" type="ORF">GCM10022226_74810</name>
</gene>
<dbReference type="PROSITE" id="PS51846">
    <property type="entry name" value="CNNM"/>
    <property type="match status" value="1"/>
</dbReference>
<evidence type="ECO:0000256" key="9">
    <source>
        <dbReference type="PROSITE-ProRule" id="PRU00703"/>
    </source>
</evidence>